<accession>A0ABP7I9P4</accession>
<organism evidence="2 3">
    <name type="scientific">Streptomyces coacervatus</name>
    <dbReference type="NCBI Taxonomy" id="647381"/>
    <lineage>
        <taxon>Bacteria</taxon>
        <taxon>Bacillati</taxon>
        <taxon>Actinomycetota</taxon>
        <taxon>Actinomycetes</taxon>
        <taxon>Kitasatosporales</taxon>
        <taxon>Streptomycetaceae</taxon>
        <taxon>Streptomyces</taxon>
    </lineage>
</organism>
<dbReference type="InterPro" id="IPR043917">
    <property type="entry name" value="DUF5753"/>
</dbReference>
<reference evidence="3" key="1">
    <citation type="journal article" date="2019" name="Int. J. Syst. Evol. Microbiol.">
        <title>The Global Catalogue of Microorganisms (GCM) 10K type strain sequencing project: providing services to taxonomists for standard genome sequencing and annotation.</title>
        <authorList>
            <consortium name="The Broad Institute Genomics Platform"/>
            <consortium name="The Broad Institute Genome Sequencing Center for Infectious Disease"/>
            <person name="Wu L."/>
            <person name="Ma J."/>
        </authorList>
    </citation>
    <scope>NUCLEOTIDE SEQUENCE [LARGE SCALE GENOMIC DNA]</scope>
    <source>
        <strain evidence="3">JCM 17138</strain>
    </source>
</reference>
<keyword evidence="3" id="KW-1185">Reference proteome</keyword>
<dbReference type="Proteomes" id="UP001501009">
    <property type="component" value="Unassembled WGS sequence"/>
</dbReference>
<feature type="domain" description="HTH cro/C1-type" evidence="1">
    <location>
        <begin position="47"/>
        <end position="89"/>
    </location>
</feature>
<comment type="caution">
    <text evidence="2">The sequence shown here is derived from an EMBL/GenBank/DDBJ whole genome shotgun (WGS) entry which is preliminary data.</text>
</comment>
<sequence length="305" mass="34491">MGSRAVGRDHNGVRAVAYVTDVREQRPETPAEADGTTELFSALGKMLRLLRERKGLTQKEFGQMVGYGPDQISAMERGVRVPRPEFLEKADPLLDAGGLLMEVIPDVEKAMSKARTRHPEWYRSYAALEAESVELHFYANHAVQGLLQTEDHAQAVFAKRRPFLDEATIERRVADRLSRQQVFERRPAPIVSYVIEEVVLDRPIGGRRVHADQLRRLLRVGQMQNVEIQVMPTAVEEHPNLGSAFNLLTPKGRGQVAYTEAQGHPRLITDPEEVRKIADRYGIMRAMALSPSESRKLIEKKLEEL</sequence>
<name>A0ABP7I9P4_9ACTN</name>
<dbReference type="SMART" id="SM00530">
    <property type="entry name" value="HTH_XRE"/>
    <property type="match status" value="1"/>
</dbReference>
<proteinExistence type="predicted"/>
<dbReference type="InterPro" id="IPR001387">
    <property type="entry name" value="Cro/C1-type_HTH"/>
</dbReference>
<evidence type="ECO:0000313" key="2">
    <source>
        <dbReference type="EMBL" id="GAA3812941.1"/>
    </source>
</evidence>
<dbReference type="EMBL" id="BAABDE010000022">
    <property type="protein sequence ID" value="GAA3812941.1"/>
    <property type="molecule type" value="Genomic_DNA"/>
</dbReference>
<dbReference type="PROSITE" id="PS50943">
    <property type="entry name" value="HTH_CROC1"/>
    <property type="match status" value="1"/>
</dbReference>
<protein>
    <submittedName>
        <fullName evidence="2">Helix-turn-helix transcriptional regulator</fullName>
    </submittedName>
</protein>
<dbReference type="InterPro" id="IPR010982">
    <property type="entry name" value="Lambda_DNA-bd_dom_sf"/>
</dbReference>
<gene>
    <name evidence="2" type="ORF">GCM10022403_053250</name>
</gene>
<evidence type="ECO:0000259" key="1">
    <source>
        <dbReference type="PROSITE" id="PS50943"/>
    </source>
</evidence>
<dbReference type="Pfam" id="PF13560">
    <property type="entry name" value="HTH_31"/>
    <property type="match status" value="1"/>
</dbReference>
<dbReference type="Gene3D" id="1.10.260.40">
    <property type="entry name" value="lambda repressor-like DNA-binding domains"/>
    <property type="match status" value="1"/>
</dbReference>
<evidence type="ECO:0000313" key="3">
    <source>
        <dbReference type="Proteomes" id="UP001501009"/>
    </source>
</evidence>
<dbReference type="CDD" id="cd00093">
    <property type="entry name" value="HTH_XRE"/>
    <property type="match status" value="1"/>
</dbReference>
<dbReference type="SUPFAM" id="SSF47413">
    <property type="entry name" value="lambda repressor-like DNA-binding domains"/>
    <property type="match status" value="1"/>
</dbReference>
<dbReference type="Pfam" id="PF19054">
    <property type="entry name" value="DUF5753"/>
    <property type="match status" value="1"/>
</dbReference>